<keyword evidence="2" id="KW-1133">Transmembrane helix</keyword>
<keyword evidence="2" id="KW-0812">Transmembrane</keyword>
<dbReference type="EMBL" id="ON529858">
    <property type="protein sequence ID" value="UTC29740.1"/>
    <property type="molecule type" value="Genomic_DNA"/>
</dbReference>
<keyword evidence="4" id="KW-1185">Reference proteome</keyword>
<sequence>MSKPPMSPPPSSYRAKKPQAPSATSWKPSKDFWWTFACGFAAGVLGQIIFWTVVKGPWL</sequence>
<protein>
    <submittedName>
        <fullName evidence="3">Uncharacterized protein</fullName>
    </submittedName>
</protein>
<organism evidence="3 4">
    <name type="scientific">Brevundimonas phage vB_BgoS-Bajun</name>
    <dbReference type="NCBI Taxonomy" id="2948594"/>
    <lineage>
        <taxon>Viruses</taxon>
        <taxon>Duplodnaviria</taxon>
        <taxon>Heunggongvirae</taxon>
        <taxon>Uroviricota</taxon>
        <taxon>Caudoviricetes</taxon>
        <taxon>Dolichocephalovirinae</taxon>
    </lineage>
</organism>
<evidence type="ECO:0000313" key="3">
    <source>
        <dbReference type="EMBL" id="UTC29740.1"/>
    </source>
</evidence>
<feature type="compositionally biased region" description="Pro residues" evidence="1">
    <location>
        <begin position="1"/>
        <end position="11"/>
    </location>
</feature>
<dbReference type="Proteomes" id="UP001057427">
    <property type="component" value="Segment"/>
</dbReference>
<evidence type="ECO:0000313" key="4">
    <source>
        <dbReference type="Proteomes" id="UP001057427"/>
    </source>
</evidence>
<evidence type="ECO:0000256" key="1">
    <source>
        <dbReference type="SAM" id="MobiDB-lite"/>
    </source>
</evidence>
<gene>
    <name evidence="3" type="ORF">BAJUN_01100</name>
</gene>
<accession>A0A9E7N686</accession>
<feature type="transmembrane region" description="Helical" evidence="2">
    <location>
        <begin position="32"/>
        <end position="54"/>
    </location>
</feature>
<proteinExistence type="predicted"/>
<feature type="region of interest" description="Disordered" evidence="1">
    <location>
        <begin position="1"/>
        <end position="26"/>
    </location>
</feature>
<name>A0A9E7N686_9CAUD</name>
<reference evidence="3" key="1">
    <citation type="submission" date="2022-05" db="EMBL/GenBank/DDBJ databases">
        <authorList>
            <person name="Friedrich I."/>
            <person name="Poehlein A."/>
            <person name="Schneider D."/>
            <person name="Hertel R."/>
            <person name="Daniel R."/>
        </authorList>
    </citation>
    <scope>NUCLEOTIDE SEQUENCE</scope>
</reference>
<evidence type="ECO:0000256" key="2">
    <source>
        <dbReference type="SAM" id="Phobius"/>
    </source>
</evidence>
<keyword evidence="2" id="KW-0472">Membrane</keyword>